<dbReference type="EMBL" id="MU006739">
    <property type="protein sequence ID" value="KAF2623106.1"/>
    <property type="molecule type" value="Genomic_DNA"/>
</dbReference>
<evidence type="ECO:0000313" key="1">
    <source>
        <dbReference type="EMBL" id="KAF2623106.1"/>
    </source>
</evidence>
<sequence length="229" mass="25472">MSLISALHTPHPLAMGKPTVFQQWSAFILSRRPWQIKLSSDSPSYTLPAHTLINTELTLDPCPRTARRQYLGHPHQPAGNTRPRKSGGAHEKPQNDHGGTEVAVRSLAESGGGGYQGGRERWEDGSLRGQFEEPVAWLAVLILRSDARTEGVEKVVQWIEGNGAYGTLGEEEVEEERKDVESEYGWIDEDVEEKTEEIEDLTNLLVPETGFSGNCRFGMMVPHGQDLQE</sequence>
<proteinExistence type="predicted"/>
<dbReference type="Proteomes" id="UP000799754">
    <property type="component" value="Unassembled WGS sequence"/>
</dbReference>
<name>A0ACB6RM59_9PLEO</name>
<protein>
    <submittedName>
        <fullName evidence="1">Uncharacterized protein</fullName>
    </submittedName>
</protein>
<organism evidence="1 2">
    <name type="scientific">Macroventuria anomochaeta</name>
    <dbReference type="NCBI Taxonomy" id="301207"/>
    <lineage>
        <taxon>Eukaryota</taxon>
        <taxon>Fungi</taxon>
        <taxon>Dikarya</taxon>
        <taxon>Ascomycota</taxon>
        <taxon>Pezizomycotina</taxon>
        <taxon>Dothideomycetes</taxon>
        <taxon>Pleosporomycetidae</taxon>
        <taxon>Pleosporales</taxon>
        <taxon>Pleosporineae</taxon>
        <taxon>Didymellaceae</taxon>
        <taxon>Macroventuria</taxon>
    </lineage>
</organism>
<accession>A0ACB6RM59</accession>
<comment type="caution">
    <text evidence="1">The sequence shown here is derived from an EMBL/GenBank/DDBJ whole genome shotgun (WGS) entry which is preliminary data.</text>
</comment>
<reference evidence="1" key="1">
    <citation type="journal article" date="2020" name="Stud. Mycol.">
        <title>101 Dothideomycetes genomes: a test case for predicting lifestyles and emergence of pathogens.</title>
        <authorList>
            <person name="Haridas S."/>
            <person name="Albert R."/>
            <person name="Binder M."/>
            <person name="Bloem J."/>
            <person name="Labutti K."/>
            <person name="Salamov A."/>
            <person name="Andreopoulos B."/>
            <person name="Baker S."/>
            <person name="Barry K."/>
            <person name="Bills G."/>
            <person name="Bluhm B."/>
            <person name="Cannon C."/>
            <person name="Castanera R."/>
            <person name="Culley D."/>
            <person name="Daum C."/>
            <person name="Ezra D."/>
            <person name="Gonzalez J."/>
            <person name="Henrissat B."/>
            <person name="Kuo A."/>
            <person name="Liang C."/>
            <person name="Lipzen A."/>
            <person name="Lutzoni F."/>
            <person name="Magnuson J."/>
            <person name="Mondo S."/>
            <person name="Nolan M."/>
            <person name="Ohm R."/>
            <person name="Pangilinan J."/>
            <person name="Park H.-J."/>
            <person name="Ramirez L."/>
            <person name="Alfaro M."/>
            <person name="Sun H."/>
            <person name="Tritt A."/>
            <person name="Yoshinaga Y."/>
            <person name="Zwiers L.-H."/>
            <person name="Turgeon B."/>
            <person name="Goodwin S."/>
            <person name="Spatafora J."/>
            <person name="Crous P."/>
            <person name="Grigoriev I."/>
        </authorList>
    </citation>
    <scope>NUCLEOTIDE SEQUENCE</scope>
    <source>
        <strain evidence="1">CBS 525.71</strain>
    </source>
</reference>
<keyword evidence="2" id="KW-1185">Reference proteome</keyword>
<gene>
    <name evidence="1" type="ORF">BU25DRAFT_425119</name>
</gene>
<evidence type="ECO:0000313" key="2">
    <source>
        <dbReference type="Proteomes" id="UP000799754"/>
    </source>
</evidence>